<keyword evidence="1" id="KW-0732">Signal</keyword>
<gene>
    <name evidence="3" type="ORF">K8V30_05845</name>
</gene>
<dbReference type="CDD" id="cd05379">
    <property type="entry name" value="CAP_bacterial"/>
    <property type="match status" value="1"/>
</dbReference>
<evidence type="ECO:0000313" key="4">
    <source>
        <dbReference type="Proteomes" id="UP000700212"/>
    </source>
</evidence>
<dbReference type="PANTHER" id="PTHR31157">
    <property type="entry name" value="SCP DOMAIN-CONTAINING PROTEIN"/>
    <property type="match status" value="1"/>
</dbReference>
<dbReference type="EMBL" id="DYTV01000073">
    <property type="protein sequence ID" value="HJH11207.1"/>
    <property type="molecule type" value="Genomic_DNA"/>
</dbReference>
<dbReference type="SUPFAM" id="SSF55797">
    <property type="entry name" value="PR-1-like"/>
    <property type="match status" value="1"/>
</dbReference>
<protein>
    <submittedName>
        <fullName evidence="3">CAP domain-containing protein</fullName>
    </submittedName>
</protein>
<dbReference type="InterPro" id="IPR014044">
    <property type="entry name" value="CAP_dom"/>
</dbReference>
<evidence type="ECO:0000259" key="2">
    <source>
        <dbReference type="PROSITE" id="PS51272"/>
    </source>
</evidence>
<dbReference type="AlphaFoldDB" id="A0A921T563"/>
<feature type="chain" id="PRO_5037962334" evidence="1">
    <location>
        <begin position="30"/>
        <end position="352"/>
    </location>
</feature>
<evidence type="ECO:0000313" key="3">
    <source>
        <dbReference type="EMBL" id="HJH11207.1"/>
    </source>
</evidence>
<dbReference type="InterPro" id="IPR035940">
    <property type="entry name" value="CAP_sf"/>
</dbReference>
<dbReference type="Pfam" id="PF00188">
    <property type="entry name" value="CAP"/>
    <property type="match status" value="1"/>
</dbReference>
<dbReference type="Pfam" id="PF00395">
    <property type="entry name" value="SLH"/>
    <property type="match status" value="2"/>
</dbReference>
<dbReference type="Proteomes" id="UP000700212">
    <property type="component" value="Unassembled WGS sequence"/>
</dbReference>
<evidence type="ECO:0000256" key="1">
    <source>
        <dbReference type="SAM" id="SignalP"/>
    </source>
</evidence>
<feature type="domain" description="SLH" evidence="2">
    <location>
        <begin position="146"/>
        <end position="209"/>
    </location>
</feature>
<dbReference type="PANTHER" id="PTHR31157:SF1">
    <property type="entry name" value="SCP DOMAIN-CONTAINING PROTEIN"/>
    <property type="match status" value="1"/>
</dbReference>
<organism evidence="3 4">
    <name type="scientific">Metalysinibacillus jejuensis</name>
    <dbReference type="NCBI Taxonomy" id="914327"/>
    <lineage>
        <taxon>Bacteria</taxon>
        <taxon>Bacillati</taxon>
        <taxon>Bacillota</taxon>
        <taxon>Bacilli</taxon>
        <taxon>Bacillales</taxon>
        <taxon>Caryophanaceae</taxon>
        <taxon>Metalysinibacillus</taxon>
    </lineage>
</organism>
<name>A0A921T563_9BACL</name>
<dbReference type="PROSITE" id="PS51272">
    <property type="entry name" value="SLH"/>
    <property type="match status" value="2"/>
</dbReference>
<accession>A0A921T563</accession>
<feature type="signal peptide" evidence="1">
    <location>
        <begin position="1"/>
        <end position="29"/>
    </location>
</feature>
<dbReference type="InterPro" id="IPR001119">
    <property type="entry name" value="SLH_dom"/>
</dbReference>
<proteinExistence type="predicted"/>
<dbReference type="Gene3D" id="3.40.33.10">
    <property type="entry name" value="CAP"/>
    <property type="match status" value="1"/>
</dbReference>
<sequence>MSKTRYHVQFISFAALFLLAFSYPTVAKAQIYEDVPREYWAYDAINRLVSEGYLERGSTHFEPEAFATRQEASEVIATLMDEEQEAPPLAFTDVEEDAPYYEAVKQLVAIGALQNTEHFNGDKFLRRSHVAKMVAIAANMEYETAHALTYKDVTKKTWSYNYVGAVAAADIMNGVTIYEFRPESYVTRAQLAVIMERAIQYKTYVNYNVIYDYLHNAVLPTDNYSREWSVEVARLTNEYREQYGLPPLRYDRLLEQVAVVKAKDMVTTNYFEHKSPIYGQPWDMATIFDYKFVGYGENIARYFHSPQHTVLGWINSPGHRRNILNPHYTHIGVAVDKDKENNYYWVQHFSSK</sequence>
<feature type="domain" description="SLH" evidence="2">
    <location>
        <begin position="28"/>
        <end position="90"/>
    </location>
</feature>
<reference evidence="3" key="1">
    <citation type="journal article" date="2021" name="PeerJ">
        <title>Extensive microbial diversity within the chicken gut microbiome revealed by metagenomics and culture.</title>
        <authorList>
            <person name="Gilroy R."/>
            <person name="Ravi A."/>
            <person name="Getino M."/>
            <person name="Pursley I."/>
            <person name="Horton D.L."/>
            <person name="Alikhan N.F."/>
            <person name="Baker D."/>
            <person name="Gharbi K."/>
            <person name="Hall N."/>
            <person name="Watson M."/>
            <person name="Adriaenssens E.M."/>
            <person name="Foster-Nyarko E."/>
            <person name="Jarju S."/>
            <person name="Secka A."/>
            <person name="Antonio M."/>
            <person name="Oren A."/>
            <person name="Chaudhuri R.R."/>
            <person name="La Ragione R."/>
            <person name="Hildebrand F."/>
            <person name="Pallen M.J."/>
        </authorList>
    </citation>
    <scope>NUCLEOTIDE SEQUENCE</scope>
    <source>
        <strain evidence="3">CHK160-4876</strain>
    </source>
</reference>
<comment type="caution">
    <text evidence="3">The sequence shown here is derived from an EMBL/GenBank/DDBJ whole genome shotgun (WGS) entry which is preliminary data.</text>
</comment>
<reference evidence="3" key="2">
    <citation type="submission" date="2021-09" db="EMBL/GenBank/DDBJ databases">
        <authorList>
            <person name="Gilroy R."/>
        </authorList>
    </citation>
    <scope>NUCLEOTIDE SEQUENCE</scope>
    <source>
        <strain evidence="3">CHK160-4876</strain>
    </source>
</reference>